<name>A0A167BT72_9GAMM</name>
<dbReference type="InterPro" id="IPR011990">
    <property type="entry name" value="TPR-like_helical_dom_sf"/>
</dbReference>
<gene>
    <name evidence="2" type="ORF">N482_11335</name>
</gene>
<organism evidence="2 3">
    <name type="scientific">Pseudoalteromonas luteoviolacea NCIMB 1942</name>
    <dbReference type="NCBI Taxonomy" id="1365253"/>
    <lineage>
        <taxon>Bacteria</taxon>
        <taxon>Pseudomonadati</taxon>
        <taxon>Pseudomonadota</taxon>
        <taxon>Gammaproteobacteria</taxon>
        <taxon>Alteromonadales</taxon>
        <taxon>Pseudoalteromonadaceae</taxon>
        <taxon>Pseudoalteromonas</taxon>
    </lineage>
</organism>
<protein>
    <submittedName>
        <fullName evidence="2">Uncharacterized protein</fullName>
    </submittedName>
</protein>
<sequence>MKMTKPSFDEFLAKNVEQSDRPEHMPQPQKELWSGIERAINAESPTNASQSSQQNRVDVWRQATAIAASTLVGMCAVYFSMKPATQSPVMQMSNYFEQQKQTLLVQYGSQPALTHDWQVQLQELEQAEQAIKTVLENDPENAALLQMLAQVYQQQLDLINRVHQPRWQQI</sequence>
<comment type="caution">
    <text evidence="2">The sequence shown here is derived from an EMBL/GenBank/DDBJ whole genome shotgun (WGS) entry which is preliminary data.</text>
</comment>
<evidence type="ECO:0000256" key="1">
    <source>
        <dbReference type="SAM" id="MobiDB-lite"/>
    </source>
</evidence>
<evidence type="ECO:0000313" key="2">
    <source>
        <dbReference type="EMBL" id="KZN46876.1"/>
    </source>
</evidence>
<accession>A0A167BT72</accession>
<dbReference type="SUPFAM" id="SSF48452">
    <property type="entry name" value="TPR-like"/>
    <property type="match status" value="1"/>
</dbReference>
<feature type="region of interest" description="Disordered" evidence="1">
    <location>
        <begin position="1"/>
        <end position="29"/>
    </location>
</feature>
<dbReference type="AlphaFoldDB" id="A0A167BT72"/>
<dbReference type="PATRIC" id="fig|1365253.3.peg.2781"/>
<proteinExistence type="predicted"/>
<feature type="compositionally biased region" description="Basic and acidic residues" evidence="1">
    <location>
        <begin position="7"/>
        <end position="24"/>
    </location>
</feature>
<reference evidence="2 3" key="1">
    <citation type="submission" date="2013-07" db="EMBL/GenBank/DDBJ databases">
        <title>Comparative Genomic and Metabolomic Analysis of Twelve Strains of Pseudoalteromonas luteoviolacea.</title>
        <authorList>
            <person name="Vynne N.G."/>
            <person name="Mansson M."/>
            <person name="Gram L."/>
        </authorList>
    </citation>
    <scope>NUCLEOTIDE SEQUENCE [LARGE SCALE GENOMIC DNA]</scope>
    <source>
        <strain evidence="2 3">NCIMB 1942</strain>
    </source>
</reference>
<dbReference type="EMBL" id="AUXT01000163">
    <property type="protein sequence ID" value="KZN46876.1"/>
    <property type="molecule type" value="Genomic_DNA"/>
</dbReference>
<evidence type="ECO:0000313" key="3">
    <source>
        <dbReference type="Proteomes" id="UP000076587"/>
    </source>
</evidence>
<dbReference type="Proteomes" id="UP000076587">
    <property type="component" value="Unassembled WGS sequence"/>
</dbReference>